<comment type="caution">
    <text evidence="1">The sequence shown here is derived from an EMBL/GenBank/DDBJ whole genome shotgun (WGS) entry which is preliminary data.</text>
</comment>
<proteinExistence type="predicted"/>
<dbReference type="InterPro" id="IPR019675">
    <property type="entry name" value="DUF2550"/>
</dbReference>
<dbReference type="OrthoDB" id="4793422at2"/>
<keyword evidence="2" id="KW-1185">Reference proteome</keyword>
<name>A0A9X8WHF6_9CORY</name>
<organism evidence="1 2">
    <name type="scientific">Corynebacterium afermentans</name>
    <dbReference type="NCBI Taxonomy" id="38286"/>
    <lineage>
        <taxon>Bacteria</taxon>
        <taxon>Bacillati</taxon>
        <taxon>Actinomycetota</taxon>
        <taxon>Actinomycetes</taxon>
        <taxon>Mycobacteriales</taxon>
        <taxon>Corynebacteriaceae</taxon>
        <taxon>Corynebacterium</taxon>
    </lineage>
</organism>
<evidence type="ECO:0000313" key="1">
    <source>
        <dbReference type="EMBL" id="SIQ15449.1"/>
    </source>
</evidence>
<protein>
    <recommendedName>
        <fullName evidence="3">DUF2550 domain-containing protein</fullName>
    </recommendedName>
</protein>
<evidence type="ECO:0000313" key="2">
    <source>
        <dbReference type="Proteomes" id="UP000185547"/>
    </source>
</evidence>
<dbReference type="AlphaFoldDB" id="A0A9X8WHF6"/>
<dbReference type="RefSeq" id="WP_034999833.1">
    <property type="nucleotide sequence ID" value="NZ_CABLBV010000033.1"/>
</dbReference>
<accession>A0A9X8WHF6</accession>
<sequence>MIVFAAIAAIVLVVLAAAAAWRFAMVRNSGARAMMRELPAQGIHGWRHGVLRYDGERLLFFKLRSLTFHHDVELDRRGVEFEGFRDVTEGEREFMPEIGHVLRFSGPQGDFEFAADRHTEMGLVSWVEAAPDVRKERIDVHSLAQRAQRESAQRDANER</sequence>
<dbReference type="Proteomes" id="UP000185547">
    <property type="component" value="Unassembled WGS sequence"/>
</dbReference>
<dbReference type="EMBL" id="FTMH01000007">
    <property type="protein sequence ID" value="SIQ15449.1"/>
    <property type="molecule type" value="Genomic_DNA"/>
</dbReference>
<reference evidence="1 2" key="1">
    <citation type="submission" date="2017-01" db="EMBL/GenBank/DDBJ databases">
        <authorList>
            <person name="Varghese N."/>
            <person name="Submissions S."/>
        </authorList>
    </citation>
    <scope>NUCLEOTIDE SEQUENCE [LARGE SCALE GENOMIC DNA]</scope>
    <source>
        <strain evidence="1 2">DSM 44280</strain>
    </source>
</reference>
<dbReference type="Pfam" id="PF10739">
    <property type="entry name" value="DUF2550"/>
    <property type="match status" value="1"/>
</dbReference>
<gene>
    <name evidence="1" type="ORF">SAMN05421802_10796</name>
</gene>
<evidence type="ECO:0008006" key="3">
    <source>
        <dbReference type="Google" id="ProtNLM"/>
    </source>
</evidence>